<evidence type="ECO:0000313" key="6">
    <source>
        <dbReference type="EMBL" id="QHQ40154.1"/>
    </source>
</evidence>
<protein>
    <submittedName>
        <fullName evidence="6">Family 43 glycosylhydrolase</fullName>
    </submittedName>
</protein>
<reference evidence="6 7" key="1">
    <citation type="submission" date="2020-01" db="EMBL/GenBank/DDBJ databases">
        <title>The possibility of degradation of plastic by Microbulbifer hydrolyticus IRE-31.</title>
        <authorList>
            <person name="Liu L."/>
        </authorList>
    </citation>
    <scope>NUCLEOTIDE SEQUENCE [LARGE SCALE GENOMIC DNA]</scope>
    <source>
        <strain evidence="6 7">IRE-31</strain>
    </source>
</reference>
<keyword evidence="3 4" id="KW-0326">Glycosidase</keyword>
<feature type="domain" description="Beta-xylosidase C-terminal Concanavalin A-like" evidence="5">
    <location>
        <begin position="345"/>
        <end position="555"/>
    </location>
</feature>
<keyword evidence="2 4" id="KW-0378">Hydrolase</keyword>
<dbReference type="InterPro" id="IPR051795">
    <property type="entry name" value="Glycosyl_Hydrlase_43"/>
</dbReference>
<name>A0ABX6J2V9_9GAMM</name>
<dbReference type="InterPro" id="IPR041542">
    <property type="entry name" value="GH43_C2"/>
</dbReference>
<dbReference type="EMBL" id="CP047491">
    <property type="protein sequence ID" value="QHQ40154.1"/>
    <property type="molecule type" value="Genomic_DNA"/>
</dbReference>
<dbReference type="PANTHER" id="PTHR42812:SF12">
    <property type="entry name" value="BETA-XYLOSIDASE-RELATED"/>
    <property type="match status" value="1"/>
</dbReference>
<dbReference type="Pfam" id="PF04616">
    <property type="entry name" value="Glyco_hydro_43"/>
    <property type="match status" value="1"/>
</dbReference>
<dbReference type="Gene3D" id="2.60.120.200">
    <property type="match status" value="1"/>
</dbReference>
<evidence type="ECO:0000259" key="5">
    <source>
        <dbReference type="Pfam" id="PF17851"/>
    </source>
</evidence>
<dbReference type="InterPro" id="IPR013320">
    <property type="entry name" value="ConA-like_dom_sf"/>
</dbReference>
<proteinExistence type="inferred from homology"/>
<dbReference type="PANTHER" id="PTHR42812">
    <property type="entry name" value="BETA-XYLOSIDASE"/>
    <property type="match status" value="1"/>
</dbReference>
<evidence type="ECO:0000313" key="7">
    <source>
        <dbReference type="Proteomes" id="UP000464675"/>
    </source>
</evidence>
<gene>
    <name evidence="6" type="ORF">GTQ55_14980</name>
</gene>
<evidence type="ECO:0000256" key="2">
    <source>
        <dbReference type="ARBA" id="ARBA00022801"/>
    </source>
</evidence>
<evidence type="ECO:0000256" key="3">
    <source>
        <dbReference type="ARBA" id="ARBA00023295"/>
    </source>
</evidence>
<dbReference type="InterPro" id="IPR023296">
    <property type="entry name" value="Glyco_hydro_beta-prop_sf"/>
</dbReference>
<keyword evidence="7" id="KW-1185">Reference proteome</keyword>
<dbReference type="Gene3D" id="2.115.10.20">
    <property type="entry name" value="Glycosyl hydrolase domain, family 43"/>
    <property type="match status" value="1"/>
</dbReference>
<dbReference type="SUPFAM" id="SSF75005">
    <property type="entry name" value="Arabinanase/levansucrase/invertase"/>
    <property type="match status" value="1"/>
</dbReference>
<dbReference type="Proteomes" id="UP000464675">
    <property type="component" value="Chromosome"/>
</dbReference>
<dbReference type="CDD" id="cd09000">
    <property type="entry name" value="GH43_SXA-like"/>
    <property type="match status" value="1"/>
</dbReference>
<dbReference type="InterPro" id="IPR006710">
    <property type="entry name" value="Glyco_hydro_43"/>
</dbReference>
<evidence type="ECO:0000256" key="4">
    <source>
        <dbReference type="RuleBase" id="RU361187"/>
    </source>
</evidence>
<comment type="similarity">
    <text evidence="1 4">Belongs to the glycosyl hydrolase 43 family.</text>
</comment>
<organism evidence="6 7">
    <name type="scientific">Microbulbifer hydrolyticus</name>
    <dbReference type="NCBI Taxonomy" id="48074"/>
    <lineage>
        <taxon>Bacteria</taxon>
        <taxon>Pseudomonadati</taxon>
        <taxon>Pseudomonadota</taxon>
        <taxon>Gammaproteobacteria</taxon>
        <taxon>Cellvibrionales</taxon>
        <taxon>Microbulbiferaceae</taxon>
        <taxon>Microbulbifer</taxon>
    </lineage>
</organism>
<sequence length="558" mass="63255">MTTTTHPKLPLRFPTEPDCRSKDVMNNPILKGFNPDPSIIRVGEDYYIATSTFEWYPGVQIHHSKDLVNWRLVSRPLNREALLDMRGNPDSCGVWAPCLSYSDGLFYLVYTDVKRFNGSFKDAHNYITTCDTIDGEWSDPTYINSSGFDPSLFHDDDGRKWFMNMVWDHRSGKNPFGGILLQEYDPVEKKLVGPITNIFRGTEAGLTEAAHIYRRNGYYYLLTAEGGTGYEHRMTFARSEKIEGPYEVDPQGYFLTSVDNPDLVLQRSGHGDFVETPQGEIFAVHLSARPLPGLKRSPMGRETAIQRAVWSDDGWLRLAHGNNQPRATVDAPDLPPHPWPEDPARDDFDSAELPMHYQWLRSPYPKNFYSLDDRPGHLRLFGKQSIGNEFEQALIARRQQAFCYTATTRVEFEPQTFQQLAGITCYYNGQKFHYLYISHDDEHGKHLGIMSHSEGEVTSVQFPLGNYGSGDEKVVPVPTGTPIYLRAQVAFEKLDFLWSTDGENWQKVGETLDYSIVSDEAGRGEGASFTGAFVGMACQDISGANCPADFDFFEYLEQ</sequence>
<dbReference type="Pfam" id="PF17851">
    <property type="entry name" value="GH43_C2"/>
    <property type="match status" value="1"/>
</dbReference>
<evidence type="ECO:0000256" key="1">
    <source>
        <dbReference type="ARBA" id="ARBA00009865"/>
    </source>
</evidence>
<accession>A0ABX6J2V9</accession>
<dbReference type="SUPFAM" id="SSF49899">
    <property type="entry name" value="Concanavalin A-like lectins/glucanases"/>
    <property type="match status" value="1"/>
</dbReference>